<protein>
    <submittedName>
        <fullName evidence="1">Uncharacterized protein</fullName>
    </submittedName>
</protein>
<sequence>MNKPRNEILVNDIAGEVGLLECANPALAAEIRNLGFAEAKGVYSRRMSDMNDRRDIVRKLVALGALFSGGRDWSPAEIVTLFSEEGFIKEKFRTITWKEPNEFLIVEHEPAHKS</sequence>
<dbReference type="EMBL" id="JALJZU010000020">
    <property type="protein sequence ID" value="MCP2012506.1"/>
    <property type="molecule type" value="Genomic_DNA"/>
</dbReference>
<evidence type="ECO:0000313" key="2">
    <source>
        <dbReference type="EMBL" id="MCP2012506.1"/>
    </source>
</evidence>
<dbReference type="AlphaFoldDB" id="A0AA41HB48"/>
<organism evidence="1 3">
    <name type="scientific">Duganella violaceipulchra</name>
    <dbReference type="NCBI Taxonomy" id="2849652"/>
    <lineage>
        <taxon>Bacteria</taxon>
        <taxon>Pseudomonadati</taxon>
        <taxon>Pseudomonadota</taxon>
        <taxon>Betaproteobacteria</taxon>
        <taxon>Burkholderiales</taxon>
        <taxon>Oxalobacteraceae</taxon>
        <taxon>Telluria group</taxon>
        <taxon>Duganella</taxon>
    </lineage>
</organism>
<proteinExistence type="predicted"/>
<dbReference type="EMBL" id="JAHTGR010000028">
    <property type="protein sequence ID" value="MBV6325293.1"/>
    <property type="molecule type" value="Genomic_DNA"/>
</dbReference>
<keyword evidence="4" id="KW-1185">Reference proteome</keyword>
<gene>
    <name evidence="1" type="ORF">KVP70_30690</name>
    <name evidence="2" type="ORF">L1274_006270</name>
</gene>
<evidence type="ECO:0000313" key="4">
    <source>
        <dbReference type="Proteomes" id="UP001162889"/>
    </source>
</evidence>
<dbReference type="RefSeq" id="WP_217946172.1">
    <property type="nucleotide sequence ID" value="NZ_JAHTGR010000028.1"/>
</dbReference>
<dbReference type="Proteomes" id="UP001155901">
    <property type="component" value="Unassembled WGS sequence"/>
</dbReference>
<evidence type="ECO:0000313" key="1">
    <source>
        <dbReference type="EMBL" id="MBV6325293.1"/>
    </source>
</evidence>
<comment type="caution">
    <text evidence="1">The sequence shown here is derived from an EMBL/GenBank/DDBJ whole genome shotgun (WGS) entry which is preliminary data.</text>
</comment>
<evidence type="ECO:0000313" key="3">
    <source>
        <dbReference type="Proteomes" id="UP001155901"/>
    </source>
</evidence>
<reference evidence="1" key="1">
    <citation type="submission" date="2021-07" db="EMBL/GenBank/DDBJ databases">
        <title>Characterization of violacein-producing bacteria and related species.</title>
        <authorList>
            <person name="Wilson H.S."/>
            <person name="De Leon M.E."/>
        </authorList>
    </citation>
    <scope>NUCLEOTIDE SEQUENCE</scope>
    <source>
        <strain evidence="1">HSC-15S17</strain>
    </source>
</reference>
<name>A0AA41HB48_9BURK</name>
<accession>A0AA41HB48</accession>
<dbReference type="Proteomes" id="UP001162889">
    <property type="component" value="Unassembled WGS sequence"/>
</dbReference>
<reference evidence="2" key="2">
    <citation type="submission" date="2022-03" db="EMBL/GenBank/DDBJ databases">
        <title>Genome Encyclopedia of Bacteria and Archaea VI: Functional Genomics of Type Strains.</title>
        <authorList>
            <person name="Whitman W."/>
        </authorList>
    </citation>
    <scope>NUCLEOTIDE SEQUENCE</scope>
    <source>
        <strain evidence="2">HSC-15S17</strain>
    </source>
</reference>